<accession>A0ABN1J4P9</accession>
<comment type="caution">
    <text evidence="1">The sequence shown here is derived from an EMBL/GenBank/DDBJ whole genome shotgun (WGS) entry which is preliminary data.</text>
</comment>
<name>A0ABN1J4P9_9FLAO</name>
<evidence type="ECO:0000313" key="2">
    <source>
        <dbReference type="Proteomes" id="UP001501758"/>
    </source>
</evidence>
<evidence type="ECO:0000313" key="1">
    <source>
        <dbReference type="EMBL" id="GAA0728512.1"/>
    </source>
</evidence>
<organism evidence="1 2">
    <name type="scientific">Aquimarina litoralis</name>
    <dbReference type="NCBI Taxonomy" id="584605"/>
    <lineage>
        <taxon>Bacteria</taxon>
        <taxon>Pseudomonadati</taxon>
        <taxon>Bacteroidota</taxon>
        <taxon>Flavobacteriia</taxon>
        <taxon>Flavobacteriales</taxon>
        <taxon>Flavobacteriaceae</taxon>
        <taxon>Aquimarina</taxon>
    </lineage>
</organism>
<proteinExistence type="predicted"/>
<sequence>MRLSCKKCSMREFEVPNFTLEEKKILSELKANNKLGELIQKIESLYDIESIDAKFSFMHINKEYGKCNRCNIDSHEGEYVECPKCTALNFNWKIEK</sequence>
<gene>
    <name evidence="1" type="ORF">GCM10009430_37750</name>
</gene>
<dbReference type="Proteomes" id="UP001501758">
    <property type="component" value="Unassembled WGS sequence"/>
</dbReference>
<protein>
    <submittedName>
        <fullName evidence="1">Uncharacterized protein</fullName>
    </submittedName>
</protein>
<dbReference type="EMBL" id="BAAAGE010000003">
    <property type="protein sequence ID" value="GAA0728512.1"/>
    <property type="molecule type" value="Genomic_DNA"/>
</dbReference>
<reference evidence="1 2" key="1">
    <citation type="journal article" date="2019" name="Int. J. Syst. Evol. Microbiol.">
        <title>The Global Catalogue of Microorganisms (GCM) 10K type strain sequencing project: providing services to taxonomists for standard genome sequencing and annotation.</title>
        <authorList>
            <consortium name="The Broad Institute Genomics Platform"/>
            <consortium name="The Broad Institute Genome Sequencing Center for Infectious Disease"/>
            <person name="Wu L."/>
            <person name="Ma J."/>
        </authorList>
    </citation>
    <scope>NUCLEOTIDE SEQUENCE [LARGE SCALE GENOMIC DNA]</scope>
    <source>
        <strain evidence="1 2">JCM 15974</strain>
    </source>
</reference>
<keyword evidence="2" id="KW-1185">Reference proteome</keyword>